<organism evidence="2 3">
    <name type="scientific">Phaseolus vulgaris</name>
    <name type="common">Kidney bean</name>
    <name type="synonym">French bean</name>
    <dbReference type="NCBI Taxonomy" id="3885"/>
    <lineage>
        <taxon>Eukaryota</taxon>
        <taxon>Viridiplantae</taxon>
        <taxon>Streptophyta</taxon>
        <taxon>Embryophyta</taxon>
        <taxon>Tracheophyta</taxon>
        <taxon>Spermatophyta</taxon>
        <taxon>Magnoliopsida</taxon>
        <taxon>eudicotyledons</taxon>
        <taxon>Gunneridae</taxon>
        <taxon>Pentapetalae</taxon>
        <taxon>rosids</taxon>
        <taxon>fabids</taxon>
        <taxon>Fabales</taxon>
        <taxon>Fabaceae</taxon>
        <taxon>Papilionoideae</taxon>
        <taxon>50 kb inversion clade</taxon>
        <taxon>NPAAA clade</taxon>
        <taxon>indigoferoid/millettioid clade</taxon>
        <taxon>Phaseoleae</taxon>
        <taxon>Phaseolus</taxon>
    </lineage>
</organism>
<feature type="region of interest" description="Disordered" evidence="1">
    <location>
        <begin position="45"/>
        <end position="68"/>
    </location>
</feature>
<accession>V7AYI5</accession>
<dbReference type="Proteomes" id="UP000000226">
    <property type="component" value="Chromosome 9"/>
</dbReference>
<reference evidence="3" key="1">
    <citation type="journal article" date="2014" name="Nat. Genet.">
        <title>A reference genome for common bean and genome-wide analysis of dual domestications.</title>
        <authorList>
            <person name="Schmutz J."/>
            <person name="McClean P.E."/>
            <person name="Mamidi S."/>
            <person name="Wu G.A."/>
            <person name="Cannon S.B."/>
            <person name="Grimwood J."/>
            <person name="Jenkins J."/>
            <person name="Shu S."/>
            <person name="Song Q."/>
            <person name="Chavarro C."/>
            <person name="Torres-Torres M."/>
            <person name="Geffroy V."/>
            <person name="Moghaddam S.M."/>
            <person name="Gao D."/>
            <person name="Abernathy B."/>
            <person name="Barry K."/>
            <person name="Blair M."/>
            <person name="Brick M.A."/>
            <person name="Chovatia M."/>
            <person name="Gepts P."/>
            <person name="Goodstein D.M."/>
            <person name="Gonzales M."/>
            <person name="Hellsten U."/>
            <person name="Hyten D.L."/>
            <person name="Jia G."/>
            <person name="Kelly J.D."/>
            <person name="Kudrna D."/>
            <person name="Lee R."/>
            <person name="Richard M.M."/>
            <person name="Miklas P.N."/>
            <person name="Osorno J.M."/>
            <person name="Rodrigues J."/>
            <person name="Thareau V."/>
            <person name="Urrea C.A."/>
            <person name="Wang M."/>
            <person name="Yu Y."/>
            <person name="Zhang M."/>
            <person name="Wing R.A."/>
            <person name="Cregan P.B."/>
            <person name="Rokhsar D.S."/>
            <person name="Jackson S.A."/>
        </authorList>
    </citation>
    <scope>NUCLEOTIDE SEQUENCE [LARGE SCALE GENOMIC DNA]</scope>
    <source>
        <strain evidence="3">cv. G19833</strain>
    </source>
</reference>
<name>V7AYI5_PHAVU</name>
<evidence type="ECO:0000313" key="2">
    <source>
        <dbReference type="EMBL" id="ESW10375.1"/>
    </source>
</evidence>
<gene>
    <name evidence="2" type="ORF">PHAVU_009G203800g</name>
</gene>
<sequence length="140" mass="15538">MLGNHRWRGRQVPEPFLSTALLTEPYVDVTVHTAPSRQAVSLPLQRKGPAKRNLSVNHGGVRPNKPPPTLAKFHTVVRVRGLGALNEIPSLQTLRLLSSREFIHPLSVYGQLSLEHRFRFGLNGKSLCQSIFPGTISGNF</sequence>
<evidence type="ECO:0000256" key="1">
    <source>
        <dbReference type="SAM" id="MobiDB-lite"/>
    </source>
</evidence>
<keyword evidence="3" id="KW-1185">Reference proteome</keyword>
<proteinExistence type="predicted"/>
<dbReference type="Gramene" id="ESW10375">
    <property type="protein sequence ID" value="ESW10375"/>
    <property type="gene ID" value="PHAVU_009G203800g"/>
</dbReference>
<dbReference type="EMBL" id="CM002296">
    <property type="protein sequence ID" value="ESW10375.1"/>
    <property type="molecule type" value="Genomic_DNA"/>
</dbReference>
<evidence type="ECO:0000313" key="3">
    <source>
        <dbReference type="Proteomes" id="UP000000226"/>
    </source>
</evidence>
<dbReference type="OrthoDB" id="1399053at2759"/>
<protein>
    <submittedName>
        <fullName evidence="2">Uncharacterized protein</fullName>
    </submittedName>
</protein>
<dbReference type="AlphaFoldDB" id="V7AYI5"/>